<keyword evidence="6" id="KW-0547">Nucleotide-binding</keyword>
<evidence type="ECO:0000313" key="10">
    <source>
        <dbReference type="EMBL" id="PVE56965.1"/>
    </source>
</evidence>
<dbReference type="PROSITE" id="PS50113">
    <property type="entry name" value="PAC"/>
    <property type="match status" value="1"/>
</dbReference>
<dbReference type="InterPro" id="IPR036890">
    <property type="entry name" value="HATPase_C_sf"/>
</dbReference>
<evidence type="ECO:0000256" key="2">
    <source>
        <dbReference type="ARBA" id="ARBA00012438"/>
    </source>
</evidence>
<keyword evidence="3" id="KW-0597">Phosphoprotein</keyword>
<evidence type="ECO:0000313" key="11">
    <source>
        <dbReference type="Proteomes" id="UP000244335"/>
    </source>
</evidence>
<dbReference type="PANTHER" id="PTHR41523:SF7">
    <property type="entry name" value="HISTIDINE KINASE"/>
    <property type="match status" value="1"/>
</dbReference>
<name>A0AA92C752_RHIRH</name>
<gene>
    <name evidence="10" type="ORF">DC430_04235</name>
</gene>
<dbReference type="SMART" id="SM00911">
    <property type="entry name" value="HWE_HK"/>
    <property type="match status" value="1"/>
</dbReference>
<comment type="caution">
    <text evidence="10">The sequence shown here is derived from an EMBL/GenBank/DDBJ whole genome shotgun (WGS) entry which is preliminary data.</text>
</comment>
<dbReference type="Pfam" id="PF08448">
    <property type="entry name" value="PAS_4"/>
    <property type="match status" value="1"/>
</dbReference>
<dbReference type="InterPro" id="IPR035965">
    <property type="entry name" value="PAS-like_dom_sf"/>
</dbReference>
<dbReference type="Pfam" id="PF07536">
    <property type="entry name" value="HWE_HK"/>
    <property type="match status" value="1"/>
</dbReference>
<keyword evidence="5" id="KW-0677">Repeat</keyword>
<dbReference type="GO" id="GO:0004673">
    <property type="term" value="F:protein histidine kinase activity"/>
    <property type="evidence" value="ECO:0007669"/>
    <property type="project" value="UniProtKB-EC"/>
</dbReference>
<keyword evidence="7 10" id="KW-0418">Kinase</keyword>
<keyword evidence="4" id="KW-0808">Transferase</keyword>
<evidence type="ECO:0000256" key="6">
    <source>
        <dbReference type="ARBA" id="ARBA00022741"/>
    </source>
</evidence>
<evidence type="ECO:0000259" key="9">
    <source>
        <dbReference type="PROSITE" id="PS50113"/>
    </source>
</evidence>
<reference evidence="10 11" key="1">
    <citation type="submission" date="2018-04" db="EMBL/GenBank/DDBJ databases">
        <authorList>
            <person name="Hagen T."/>
        </authorList>
    </citation>
    <scope>NUCLEOTIDE SEQUENCE [LARGE SCALE GENOMIC DNA]</scope>
    <source>
        <strain evidence="10 11">TPD7009</strain>
    </source>
</reference>
<protein>
    <recommendedName>
        <fullName evidence="2">histidine kinase</fullName>
        <ecNumber evidence="2">2.7.13.3</ecNumber>
    </recommendedName>
</protein>
<evidence type="ECO:0000256" key="8">
    <source>
        <dbReference type="ARBA" id="ARBA00022840"/>
    </source>
</evidence>
<feature type="domain" description="PAC" evidence="9">
    <location>
        <begin position="78"/>
        <end position="132"/>
    </location>
</feature>
<dbReference type="Proteomes" id="UP000244335">
    <property type="component" value="Unassembled WGS sequence"/>
</dbReference>
<proteinExistence type="predicted"/>
<dbReference type="EC" id="2.7.13.3" evidence="2"/>
<comment type="catalytic activity">
    <reaction evidence="1">
        <text>ATP + protein L-histidine = ADP + protein N-phospho-L-histidine.</text>
        <dbReference type="EC" id="2.7.13.3"/>
    </reaction>
</comment>
<dbReference type="Gene3D" id="3.30.565.10">
    <property type="entry name" value="Histidine kinase-like ATPase, C-terminal domain"/>
    <property type="match status" value="1"/>
</dbReference>
<evidence type="ECO:0000256" key="3">
    <source>
        <dbReference type="ARBA" id="ARBA00022553"/>
    </source>
</evidence>
<sequence>MLDGPNSSRFIAAAFAASEDCIKVIGLDGSLQFMNEGGQRVMEIEDFSRFKGCPWPDFWEGQGNANAVAALEEARAGRAARFTGFANTAKGTPRYWDVKVSPLFDDKGAVEGILSISRDITALKSFEDEQILLRNELAHRIKNILALVQAVASQTLKDDADMATAKPTFLSRLGALSRGHDILINAHHNPTQLRTLADAVVAEHSAGRVLIDGPEIDLSAKCALALTLAFHELATNAFKYGALSNDTGIVSLTWKLNEEADRPTLDLTWKETGGPEVFQPTRRGFGSRMIDKALSSYLGGTSRIDFDRDGLVFSLSAPVANLIEN</sequence>
<dbReference type="PANTHER" id="PTHR41523">
    <property type="entry name" value="TWO-COMPONENT SYSTEM SENSOR PROTEIN"/>
    <property type="match status" value="1"/>
</dbReference>
<dbReference type="EMBL" id="QDFR01000001">
    <property type="protein sequence ID" value="PVE56965.1"/>
    <property type="molecule type" value="Genomic_DNA"/>
</dbReference>
<organism evidence="10 11">
    <name type="scientific">Rhizobium rhizogenes</name>
    <name type="common">Agrobacterium rhizogenes</name>
    <dbReference type="NCBI Taxonomy" id="359"/>
    <lineage>
        <taxon>Bacteria</taxon>
        <taxon>Pseudomonadati</taxon>
        <taxon>Pseudomonadota</taxon>
        <taxon>Alphaproteobacteria</taxon>
        <taxon>Hyphomicrobiales</taxon>
        <taxon>Rhizobiaceae</taxon>
        <taxon>Rhizobium/Agrobacterium group</taxon>
        <taxon>Rhizobium</taxon>
    </lineage>
</organism>
<evidence type="ECO:0000256" key="7">
    <source>
        <dbReference type="ARBA" id="ARBA00022777"/>
    </source>
</evidence>
<dbReference type="GO" id="GO:0005524">
    <property type="term" value="F:ATP binding"/>
    <property type="evidence" value="ECO:0007669"/>
    <property type="project" value="UniProtKB-KW"/>
</dbReference>
<dbReference type="SUPFAM" id="SSF55785">
    <property type="entry name" value="PYP-like sensor domain (PAS domain)"/>
    <property type="match status" value="1"/>
</dbReference>
<evidence type="ECO:0000256" key="5">
    <source>
        <dbReference type="ARBA" id="ARBA00022737"/>
    </source>
</evidence>
<evidence type="ECO:0000256" key="1">
    <source>
        <dbReference type="ARBA" id="ARBA00000085"/>
    </source>
</evidence>
<dbReference type="InterPro" id="IPR013656">
    <property type="entry name" value="PAS_4"/>
</dbReference>
<dbReference type="InterPro" id="IPR011102">
    <property type="entry name" value="Sig_transdc_His_kinase_HWE"/>
</dbReference>
<accession>A0AA92C752</accession>
<evidence type="ECO:0000256" key="4">
    <source>
        <dbReference type="ARBA" id="ARBA00022679"/>
    </source>
</evidence>
<dbReference type="RefSeq" id="WP_116492059.1">
    <property type="nucleotide sequence ID" value="NZ_QDFR01000001.1"/>
</dbReference>
<dbReference type="InterPro" id="IPR000700">
    <property type="entry name" value="PAS-assoc_C"/>
</dbReference>
<dbReference type="AlphaFoldDB" id="A0AA92C752"/>
<keyword evidence="8" id="KW-0067">ATP-binding</keyword>
<dbReference type="Gene3D" id="3.30.450.20">
    <property type="entry name" value="PAS domain"/>
    <property type="match status" value="1"/>
</dbReference>